<dbReference type="RefSeq" id="WP_345390404.1">
    <property type="nucleotide sequence ID" value="NZ_BAABHG010000004.1"/>
</dbReference>
<protein>
    <submittedName>
        <fullName evidence="2">ATP-binding protein</fullName>
    </submittedName>
</protein>
<dbReference type="PRINTS" id="PR00364">
    <property type="entry name" value="DISEASERSIST"/>
</dbReference>
<organism evidence="2 3">
    <name type="scientific">Amycolatopsis samaneae</name>
    <dbReference type="NCBI Taxonomy" id="664691"/>
    <lineage>
        <taxon>Bacteria</taxon>
        <taxon>Bacillati</taxon>
        <taxon>Actinomycetota</taxon>
        <taxon>Actinomycetes</taxon>
        <taxon>Pseudonocardiales</taxon>
        <taxon>Pseudonocardiaceae</taxon>
        <taxon>Amycolatopsis</taxon>
    </lineage>
</organism>
<dbReference type="Pfam" id="PF25872">
    <property type="entry name" value="HTH_77"/>
    <property type="match status" value="1"/>
</dbReference>
<dbReference type="Pfam" id="PF13401">
    <property type="entry name" value="AAA_22"/>
    <property type="match status" value="1"/>
</dbReference>
<dbReference type="PRINTS" id="PR00038">
    <property type="entry name" value="HTHLUXR"/>
</dbReference>
<dbReference type="InterPro" id="IPR049945">
    <property type="entry name" value="AAA_22"/>
</dbReference>
<dbReference type="InterPro" id="IPR036388">
    <property type="entry name" value="WH-like_DNA-bd_sf"/>
</dbReference>
<dbReference type="InterPro" id="IPR027417">
    <property type="entry name" value="P-loop_NTPase"/>
</dbReference>
<accession>A0ABW5GLD8</accession>
<dbReference type="SUPFAM" id="SSF46894">
    <property type="entry name" value="C-terminal effector domain of the bipartite response regulators"/>
    <property type="match status" value="1"/>
</dbReference>
<dbReference type="Pfam" id="PF00196">
    <property type="entry name" value="GerE"/>
    <property type="match status" value="1"/>
</dbReference>
<sequence>MTTYVGRHAELAEAARLLGAASLVTLTGPGGVGKTRLAQRVAAGARGSFPDGVVFVGLAELGEPQLLVSMVADRLGLGDRSAGPPVDLVVDQLRDRRLLLVLDNCEHLVEACGRLADALLRSCPDVVVLATSRQSLGVEGERVLPVPPLAVPPAGEPVEAERYDALRLFADRATAVVPSFAVTPDNAEDLARLCRALDGLPLAIELAAVRLRSLSVRQLADRLDHRFTLLTRGFKGGPSRHETLRALIDWSHELCTERERLFWSRASVFSGSFDLDAAEDVCSGDGLDRAAVLDVIDGLIDKSLLLREEERGVARYRMLQTVRQYGEDRLRAEDDLARWRRRHRDWCLELTGRFAAGWFGGEQVAWVARLRQEHANLRAALDFCAGDAEEAVAGLRMVYEIKEFWVRSLNTEGRMWLGKLLDVAPPDAPGRAAALWMYAFLALIQVDRDAFEDALTRAAEIAGRTGDAKALAYVDHVRAYSLLIDNRSECAAALFGAAAARFREQGDEAAELWSTYNHGLAVSLTGARDQGRRVLTECVERYAARGEVSWRCWALWSLSAAEYLHGDMAASAAAGLELLRLQPGGDRTLVAFALTVMAGCAAHTGQPRPAARMFGAAAEIWRSVGASLNTYAAFEEPMQRDIQLVTAELGLEDAAQEFLRGTALSVDEAVAYVLDTGPPEETRPEGTAVLTKRESQVAELVAEGMTNREIAEKLVIARRTAETHVDHILTKLGFTSRAQIAVWVVSRRS</sequence>
<dbReference type="InterPro" id="IPR000792">
    <property type="entry name" value="Tscrpt_reg_LuxR_C"/>
</dbReference>
<dbReference type="InterPro" id="IPR016032">
    <property type="entry name" value="Sig_transdc_resp-reg_C-effctor"/>
</dbReference>
<keyword evidence="3" id="KW-1185">Reference proteome</keyword>
<gene>
    <name evidence="2" type="ORF">ACFSYJ_24030</name>
</gene>
<dbReference type="SUPFAM" id="SSF52540">
    <property type="entry name" value="P-loop containing nucleoside triphosphate hydrolases"/>
    <property type="match status" value="1"/>
</dbReference>
<dbReference type="CDD" id="cd06170">
    <property type="entry name" value="LuxR_C_like"/>
    <property type="match status" value="1"/>
</dbReference>
<dbReference type="InterPro" id="IPR058852">
    <property type="entry name" value="HTH_77"/>
</dbReference>
<dbReference type="InterPro" id="IPR011990">
    <property type="entry name" value="TPR-like_helical_dom_sf"/>
</dbReference>
<dbReference type="SUPFAM" id="SSF48452">
    <property type="entry name" value="TPR-like"/>
    <property type="match status" value="1"/>
</dbReference>
<dbReference type="SMART" id="SM00421">
    <property type="entry name" value="HTH_LUXR"/>
    <property type="match status" value="1"/>
</dbReference>
<proteinExistence type="predicted"/>
<dbReference type="Gene3D" id="1.10.10.10">
    <property type="entry name" value="Winged helix-like DNA-binding domain superfamily/Winged helix DNA-binding domain"/>
    <property type="match status" value="1"/>
</dbReference>
<dbReference type="Gene3D" id="3.40.50.300">
    <property type="entry name" value="P-loop containing nucleotide triphosphate hydrolases"/>
    <property type="match status" value="1"/>
</dbReference>
<name>A0ABW5GLD8_9PSEU</name>
<reference evidence="3" key="1">
    <citation type="journal article" date="2019" name="Int. J. Syst. Evol. Microbiol.">
        <title>The Global Catalogue of Microorganisms (GCM) 10K type strain sequencing project: providing services to taxonomists for standard genome sequencing and annotation.</title>
        <authorList>
            <consortium name="The Broad Institute Genomics Platform"/>
            <consortium name="The Broad Institute Genome Sequencing Center for Infectious Disease"/>
            <person name="Wu L."/>
            <person name="Ma J."/>
        </authorList>
    </citation>
    <scope>NUCLEOTIDE SEQUENCE [LARGE SCALE GENOMIC DNA]</scope>
    <source>
        <strain evidence="3">CGMCC 4.7643</strain>
    </source>
</reference>
<keyword evidence="2" id="KW-0067">ATP-binding</keyword>
<dbReference type="GO" id="GO:0005524">
    <property type="term" value="F:ATP binding"/>
    <property type="evidence" value="ECO:0007669"/>
    <property type="project" value="UniProtKB-KW"/>
</dbReference>
<dbReference type="Proteomes" id="UP001597419">
    <property type="component" value="Unassembled WGS sequence"/>
</dbReference>
<keyword evidence="2" id="KW-0547">Nucleotide-binding</keyword>
<comment type="caution">
    <text evidence="2">The sequence shown here is derived from an EMBL/GenBank/DDBJ whole genome shotgun (WGS) entry which is preliminary data.</text>
</comment>
<feature type="domain" description="HTH luxR-type" evidence="1">
    <location>
        <begin position="683"/>
        <end position="748"/>
    </location>
</feature>
<dbReference type="EMBL" id="JBHUKU010000014">
    <property type="protein sequence ID" value="MFD2461697.1"/>
    <property type="molecule type" value="Genomic_DNA"/>
</dbReference>
<dbReference type="PANTHER" id="PTHR47691">
    <property type="entry name" value="REGULATOR-RELATED"/>
    <property type="match status" value="1"/>
</dbReference>
<evidence type="ECO:0000313" key="3">
    <source>
        <dbReference type="Proteomes" id="UP001597419"/>
    </source>
</evidence>
<evidence type="ECO:0000313" key="2">
    <source>
        <dbReference type="EMBL" id="MFD2461697.1"/>
    </source>
</evidence>
<dbReference type="PROSITE" id="PS50043">
    <property type="entry name" value="HTH_LUXR_2"/>
    <property type="match status" value="1"/>
</dbReference>
<evidence type="ECO:0000259" key="1">
    <source>
        <dbReference type="PROSITE" id="PS50043"/>
    </source>
</evidence>
<dbReference type="PANTHER" id="PTHR47691:SF3">
    <property type="entry name" value="HTH-TYPE TRANSCRIPTIONAL REGULATOR RV0890C-RELATED"/>
    <property type="match status" value="1"/>
</dbReference>